<dbReference type="Proteomes" id="UP000539350">
    <property type="component" value="Unassembled WGS sequence"/>
</dbReference>
<evidence type="ECO:0008006" key="4">
    <source>
        <dbReference type="Google" id="ProtNLM"/>
    </source>
</evidence>
<keyword evidence="3" id="KW-1185">Reference proteome</keyword>
<feature type="signal peptide" evidence="1">
    <location>
        <begin position="1"/>
        <end position="19"/>
    </location>
</feature>
<sequence length="183" mass="20010">MKYLLRYLLLSALFLVATACVWQPITYSAKTAAAVEKAVAEFRAEPSLDTFFEEAVAYVIFPSSLRAGTGFGGALGSGWLFEGDLPSGRVAMFELFAGANLGAQSYRSILFFRSDKSLKKFKKGRFEFSGQANAALMNKGAAITPSFNQDVAMFTQLRGGLLIEASVGTQRYDYFPLGKGRYE</sequence>
<name>A0A7W2YIK3_9GAMM</name>
<evidence type="ECO:0000313" key="2">
    <source>
        <dbReference type="EMBL" id="MBA6411604.1"/>
    </source>
</evidence>
<evidence type="ECO:0000313" key="3">
    <source>
        <dbReference type="Proteomes" id="UP000539350"/>
    </source>
</evidence>
<dbReference type="PROSITE" id="PS51257">
    <property type="entry name" value="PROKAR_LIPOPROTEIN"/>
    <property type="match status" value="1"/>
</dbReference>
<protein>
    <recommendedName>
        <fullName evidence="4">Ysc84 actin-binding domain-containing protein</fullName>
    </recommendedName>
</protein>
<comment type="caution">
    <text evidence="2">The sequence shown here is derived from an EMBL/GenBank/DDBJ whole genome shotgun (WGS) entry which is preliminary data.</text>
</comment>
<dbReference type="AlphaFoldDB" id="A0A7W2YIK3"/>
<feature type="chain" id="PRO_5030807695" description="Ysc84 actin-binding domain-containing protein" evidence="1">
    <location>
        <begin position="20"/>
        <end position="183"/>
    </location>
</feature>
<keyword evidence="1" id="KW-0732">Signal</keyword>
<accession>A0A7W2YIK3</accession>
<organism evidence="2 3">
    <name type="scientific">Sediminihaliea albiluteola</name>
    <dbReference type="NCBI Taxonomy" id="2758564"/>
    <lineage>
        <taxon>Bacteria</taxon>
        <taxon>Pseudomonadati</taxon>
        <taxon>Pseudomonadota</taxon>
        <taxon>Gammaproteobacteria</taxon>
        <taxon>Cellvibrionales</taxon>
        <taxon>Halieaceae</taxon>
        <taxon>Sediminihaliea</taxon>
    </lineage>
</organism>
<proteinExistence type="predicted"/>
<gene>
    <name evidence="2" type="ORF">H2508_00530</name>
</gene>
<dbReference type="RefSeq" id="WP_182168468.1">
    <property type="nucleotide sequence ID" value="NZ_JACFXU010000010.1"/>
</dbReference>
<evidence type="ECO:0000256" key="1">
    <source>
        <dbReference type="SAM" id="SignalP"/>
    </source>
</evidence>
<dbReference type="EMBL" id="JACFXU010000010">
    <property type="protein sequence ID" value="MBA6411604.1"/>
    <property type="molecule type" value="Genomic_DNA"/>
</dbReference>
<reference evidence="2 3" key="1">
    <citation type="submission" date="2020-07" db="EMBL/GenBank/DDBJ databases">
        <title>Halieaceae bacterium, F7430, whole genome shotgun sequencing project.</title>
        <authorList>
            <person name="Jiang S."/>
            <person name="Liu Z.W."/>
            <person name="Du Z.J."/>
        </authorList>
    </citation>
    <scope>NUCLEOTIDE SEQUENCE [LARGE SCALE GENOMIC DNA]</scope>
    <source>
        <strain evidence="2 3">F7430</strain>
    </source>
</reference>